<name>A0A238UBP9_9FLAO</name>
<gene>
    <name evidence="1" type="ORF">TJEJU_2215</name>
</gene>
<protein>
    <submittedName>
        <fullName evidence="1">Uncharacterized protein</fullName>
    </submittedName>
</protein>
<evidence type="ECO:0000313" key="2">
    <source>
        <dbReference type="Proteomes" id="UP000215214"/>
    </source>
</evidence>
<dbReference type="KEGG" id="tje:TJEJU_2215"/>
<keyword evidence="2" id="KW-1185">Reference proteome</keyword>
<evidence type="ECO:0000313" key="1">
    <source>
        <dbReference type="EMBL" id="SNR15904.1"/>
    </source>
</evidence>
<dbReference type="EMBL" id="LT899436">
    <property type="protein sequence ID" value="SNR15904.1"/>
    <property type="molecule type" value="Genomic_DNA"/>
</dbReference>
<proteinExistence type="predicted"/>
<dbReference type="RefSeq" id="WP_157730183.1">
    <property type="nucleotide sequence ID" value="NZ_LT899436.1"/>
</dbReference>
<dbReference type="AlphaFoldDB" id="A0A238UBP9"/>
<accession>A0A238UBP9</accession>
<dbReference type="Proteomes" id="UP000215214">
    <property type="component" value="Chromosome TJEJU"/>
</dbReference>
<organism evidence="1 2">
    <name type="scientific">Tenacibaculum jejuense</name>
    <dbReference type="NCBI Taxonomy" id="584609"/>
    <lineage>
        <taxon>Bacteria</taxon>
        <taxon>Pseudomonadati</taxon>
        <taxon>Bacteroidota</taxon>
        <taxon>Flavobacteriia</taxon>
        <taxon>Flavobacteriales</taxon>
        <taxon>Flavobacteriaceae</taxon>
        <taxon>Tenacibaculum</taxon>
    </lineage>
</organism>
<reference evidence="1 2" key="1">
    <citation type="submission" date="2017-07" db="EMBL/GenBank/DDBJ databases">
        <authorList>
            <person name="Sun Z.S."/>
            <person name="Albrecht U."/>
            <person name="Echele G."/>
            <person name="Lee C.C."/>
        </authorList>
    </citation>
    <scope>NUCLEOTIDE SEQUENCE [LARGE SCALE GENOMIC DNA]</scope>
    <source>
        <strain evidence="2">type strain: KCTC 22618</strain>
    </source>
</reference>
<sequence length="57" mass="6417">MKKSIATLGSVMNKQQLMTINGGVSRRRYCKTLKNLILGGGYQGDYQYAVDTYNQHC</sequence>